<accession>A0A9E7GEJ5</accession>
<protein>
    <submittedName>
        <fullName evidence="2">Uncharacterized protein</fullName>
    </submittedName>
</protein>
<evidence type="ECO:0000313" key="3">
    <source>
        <dbReference type="Proteomes" id="UP001055439"/>
    </source>
</evidence>
<keyword evidence="3" id="KW-1185">Reference proteome</keyword>
<evidence type="ECO:0000313" key="2">
    <source>
        <dbReference type="EMBL" id="URE10767.1"/>
    </source>
</evidence>
<name>A0A9E7GEJ5_9LILI</name>
<proteinExistence type="predicted"/>
<feature type="non-terminal residue" evidence="2">
    <location>
        <position position="34"/>
    </location>
</feature>
<feature type="region of interest" description="Disordered" evidence="1">
    <location>
        <begin position="15"/>
        <end position="34"/>
    </location>
</feature>
<evidence type="ECO:0000256" key="1">
    <source>
        <dbReference type="SAM" id="MobiDB-lite"/>
    </source>
</evidence>
<dbReference type="EMBL" id="CP097508">
    <property type="protein sequence ID" value="URE10767.1"/>
    <property type="molecule type" value="Genomic_DNA"/>
</dbReference>
<organism evidence="2 3">
    <name type="scientific">Musa troglodytarum</name>
    <name type="common">fe'i banana</name>
    <dbReference type="NCBI Taxonomy" id="320322"/>
    <lineage>
        <taxon>Eukaryota</taxon>
        <taxon>Viridiplantae</taxon>
        <taxon>Streptophyta</taxon>
        <taxon>Embryophyta</taxon>
        <taxon>Tracheophyta</taxon>
        <taxon>Spermatophyta</taxon>
        <taxon>Magnoliopsida</taxon>
        <taxon>Liliopsida</taxon>
        <taxon>Zingiberales</taxon>
        <taxon>Musaceae</taxon>
        <taxon>Musa</taxon>
    </lineage>
</organism>
<dbReference type="AlphaFoldDB" id="A0A9E7GEJ5"/>
<sequence>MKLVVSINFLYVSTRDGRRERGSSSSETKARQRL</sequence>
<gene>
    <name evidence="2" type="ORF">MUK42_18632</name>
</gene>
<reference evidence="2" key="1">
    <citation type="submission" date="2022-05" db="EMBL/GenBank/DDBJ databases">
        <title>The Musa troglodytarum L. genome provides insights into the mechanism of non-climacteric behaviour and enrichment of carotenoids.</title>
        <authorList>
            <person name="Wang J."/>
        </authorList>
    </citation>
    <scope>NUCLEOTIDE SEQUENCE</scope>
    <source>
        <tissue evidence="2">Leaf</tissue>
    </source>
</reference>
<dbReference type="Proteomes" id="UP001055439">
    <property type="component" value="Chromosome 6"/>
</dbReference>